<dbReference type="Proteomes" id="UP000018040">
    <property type="component" value="Unassembled WGS sequence"/>
</dbReference>
<reference evidence="3" key="1">
    <citation type="submission" date="2012-02" db="EMBL/GenBank/DDBJ databases">
        <title>Genome sequencing of Giardia lamblia Genotypes A2 and B isolates (DH and GS) and comparative analysis with the genomes of Genotypes A1 and E (WB and Pig).</title>
        <authorList>
            <person name="Adam R."/>
            <person name="Dahlstrom E."/>
            <person name="Martens C."/>
            <person name="Bruno D."/>
            <person name="Barbian K."/>
            <person name="Porcella S.F."/>
            <person name="Nash T."/>
        </authorList>
    </citation>
    <scope>NUCLEOTIDE SEQUENCE</scope>
    <source>
        <strain evidence="3">GS</strain>
    </source>
</reference>
<dbReference type="AlphaFoldDB" id="V6TTH9"/>
<feature type="compositionally biased region" description="Gly residues" evidence="1">
    <location>
        <begin position="88"/>
        <end position="97"/>
    </location>
</feature>
<name>V6TTH9_GIAIN</name>
<protein>
    <submittedName>
        <fullName evidence="2">Uncharacterized protein</fullName>
    </submittedName>
</protein>
<feature type="non-terminal residue" evidence="2">
    <location>
        <position position="1"/>
    </location>
</feature>
<proteinExistence type="predicted"/>
<organism evidence="2 3">
    <name type="scientific">Giardia intestinalis</name>
    <name type="common">Giardia lamblia</name>
    <dbReference type="NCBI Taxonomy" id="5741"/>
    <lineage>
        <taxon>Eukaryota</taxon>
        <taxon>Metamonada</taxon>
        <taxon>Diplomonadida</taxon>
        <taxon>Hexamitidae</taxon>
        <taxon>Giardiinae</taxon>
        <taxon>Giardia</taxon>
    </lineage>
</organism>
<feature type="region of interest" description="Disordered" evidence="1">
    <location>
        <begin position="59"/>
        <end position="97"/>
    </location>
</feature>
<evidence type="ECO:0000313" key="3">
    <source>
        <dbReference type="Proteomes" id="UP000018040"/>
    </source>
</evidence>
<gene>
    <name evidence="2" type="ORF">GSB_153716</name>
</gene>
<sequence length="97" mass="10322">VQAILETQEPNRSMAVIEDRQRAFIAQVPAQMASSAHRMNGQTSIAEAAQLEIECLSPGRQPCHPQQHTEPDGQGPSGLKFVCWEAPGTGGSGARLG</sequence>
<evidence type="ECO:0000256" key="1">
    <source>
        <dbReference type="SAM" id="MobiDB-lite"/>
    </source>
</evidence>
<accession>V6TTH9</accession>
<comment type="caution">
    <text evidence="2">The sequence shown here is derived from an EMBL/GenBank/DDBJ whole genome shotgun (WGS) entry which is preliminary data.</text>
</comment>
<evidence type="ECO:0000313" key="2">
    <source>
        <dbReference type="EMBL" id="ESU40320.1"/>
    </source>
</evidence>
<reference evidence="2 3" key="2">
    <citation type="journal article" date="2013" name="Genome Biol. Evol.">
        <title>Genome sequencing of Giardia lamblia genotypes A2 and B isolates (DH and GS) and comparative analysis with the genomes of genotypes A1 and E (WB and Pig).</title>
        <authorList>
            <person name="Adam R.D."/>
            <person name="Dahlstrom E.W."/>
            <person name="Martens C.A."/>
            <person name="Bruno D.P."/>
            <person name="Barbian K.D."/>
            <person name="Ricklefs S.M."/>
            <person name="Hernandez M.M."/>
            <person name="Narla N.P."/>
            <person name="Patel R.B."/>
            <person name="Porcella S.F."/>
            <person name="Nash T.E."/>
        </authorList>
    </citation>
    <scope>NUCLEOTIDE SEQUENCE [LARGE SCALE GENOMIC DNA]</scope>
    <source>
        <strain evidence="2 3">GS</strain>
    </source>
</reference>
<dbReference type="EMBL" id="AHHH01000252">
    <property type="protein sequence ID" value="ESU40320.1"/>
    <property type="molecule type" value="Genomic_DNA"/>
</dbReference>